<accession>A0ACC1MQ83</accession>
<protein>
    <submittedName>
        <fullName evidence="1">Uncharacterized protein</fullName>
    </submittedName>
</protein>
<name>A0ACC1MQ83_9PEZI</name>
<dbReference type="EMBL" id="JAPDGR010004108">
    <property type="protein sequence ID" value="KAJ2969120.1"/>
    <property type="molecule type" value="Genomic_DNA"/>
</dbReference>
<organism evidence="1 2">
    <name type="scientific">Xylaria curta</name>
    <dbReference type="NCBI Taxonomy" id="42375"/>
    <lineage>
        <taxon>Eukaryota</taxon>
        <taxon>Fungi</taxon>
        <taxon>Dikarya</taxon>
        <taxon>Ascomycota</taxon>
        <taxon>Pezizomycotina</taxon>
        <taxon>Sordariomycetes</taxon>
        <taxon>Xylariomycetidae</taxon>
        <taxon>Xylariales</taxon>
        <taxon>Xylariaceae</taxon>
        <taxon>Xylaria</taxon>
    </lineage>
</organism>
<gene>
    <name evidence="1" type="ORF">NUW58_g10061</name>
</gene>
<evidence type="ECO:0000313" key="2">
    <source>
        <dbReference type="Proteomes" id="UP001143856"/>
    </source>
</evidence>
<comment type="caution">
    <text evidence="1">The sequence shown here is derived from an EMBL/GenBank/DDBJ whole genome shotgun (WGS) entry which is preliminary data.</text>
</comment>
<reference evidence="1" key="1">
    <citation type="submission" date="2022-10" db="EMBL/GenBank/DDBJ databases">
        <title>Genome Sequence of Xylaria curta.</title>
        <authorList>
            <person name="Buettner E."/>
        </authorList>
    </citation>
    <scope>NUCLEOTIDE SEQUENCE</scope>
    <source>
        <strain evidence="1">Babe10</strain>
    </source>
</reference>
<keyword evidence="2" id="KW-1185">Reference proteome</keyword>
<sequence length="413" mass="44877">MSAAADLDGSRYGVFYASAATPRCSTTLPPAPCRGSRRGSGPARHRGLPCATAPAIFADLVDPATHEPLVKGWTITGFTSEAETVMGIMGELRAWGKELVEELAARLGATYKRAEGIWDDFHVVDWRLVTGQNPASAASTARAVVEVFDTLACVAIPTGIVAMSDVTSLYFSTPPVARTVATVVFLASVAVYTGMLSIYGFFFHYSMLLKFPPAIHRFATSFLITSKDLGVLFDTYFVYTYLSQIEKSNAKFSKKEDLIWYLMFVGGVIIFVNQLFTGAVLYLHALLIAICYTATQDQRGMQAHFYIVTVPAQLMPWCMLLAQLLFAGWGSFMLGLTGIFAAHLHDFLTRIYPEFGGGPNLIPTPSFLSWIVSNPRITNTGFGTAYAPPADSSGRGGPLPDSWRTKGPGRRLG</sequence>
<dbReference type="Proteomes" id="UP001143856">
    <property type="component" value="Unassembled WGS sequence"/>
</dbReference>
<proteinExistence type="predicted"/>
<evidence type="ECO:0000313" key="1">
    <source>
        <dbReference type="EMBL" id="KAJ2969120.1"/>
    </source>
</evidence>